<protein>
    <submittedName>
        <fullName evidence="1">Uncharacterized protein</fullName>
    </submittedName>
</protein>
<dbReference type="Proteomes" id="UP001162501">
    <property type="component" value="Chromosome 1"/>
</dbReference>
<evidence type="ECO:0000313" key="2">
    <source>
        <dbReference type="Proteomes" id="UP001162501"/>
    </source>
</evidence>
<accession>A0ACB0DQ09</accession>
<evidence type="ECO:0000313" key="1">
    <source>
        <dbReference type="EMBL" id="CAI9690360.1"/>
    </source>
</evidence>
<organism evidence="1 2">
    <name type="scientific">Rangifer tarandus platyrhynchus</name>
    <name type="common">Svalbard reindeer</name>
    <dbReference type="NCBI Taxonomy" id="3082113"/>
    <lineage>
        <taxon>Eukaryota</taxon>
        <taxon>Metazoa</taxon>
        <taxon>Chordata</taxon>
        <taxon>Craniata</taxon>
        <taxon>Vertebrata</taxon>
        <taxon>Euteleostomi</taxon>
        <taxon>Mammalia</taxon>
        <taxon>Eutheria</taxon>
        <taxon>Laurasiatheria</taxon>
        <taxon>Artiodactyla</taxon>
        <taxon>Ruminantia</taxon>
        <taxon>Pecora</taxon>
        <taxon>Cervidae</taxon>
        <taxon>Odocoileinae</taxon>
        <taxon>Rangifer</taxon>
    </lineage>
</organism>
<gene>
    <name evidence="1" type="ORF">MRATA1EN3_LOCUS1573</name>
</gene>
<sequence length="75" mass="8363">MTPRSQGFCADTPLEAAVRAFTPSPPEHRLWARSSEMLVIHWEERASAQLFQEEVLEATQPTMRGGAGEPVLSRL</sequence>
<reference evidence="1" key="1">
    <citation type="submission" date="2023-05" db="EMBL/GenBank/DDBJ databases">
        <authorList>
            <consortium name="ELIXIR-Norway"/>
        </authorList>
    </citation>
    <scope>NUCLEOTIDE SEQUENCE</scope>
</reference>
<dbReference type="EMBL" id="OX596085">
    <property type="protein sequence ID" value="CAI9690360.1"/>
    <property type="molecule type" value="Genomic_DNA"/>
</dbReference>
<proteinExistence type="predicted"/>
<name>A0ACB0DQ09_RANTA</name>